<sequence>MNRPQFLKPWLPNESIETEKACPKTSNTPYFLLSSGHVHIDPVYALWCTLVSAVASAHLGINHLFSLFLQELFGIYEYRVKIESKYYEVRWKLDEKKKIMVGRTR</sequence>
<dbReference type="AlphaFoldDB" id="A0A7S2W977"/>
<name>A0A7S2W977_9STRA</name>
<evidence type="ECO:0000313" key="1">
    <source>
        <dbReference type="EMBL" id="CAD9673287.1"/>
    </source>
</evidence>
<organism evidence="1">
    <name type="scientific">Mucochytrium quahogii</name>
    <dbReference type="NCBI Taxonomy" id="96639"/>
    <lineage>
        <taxon>Eukaryota</taxon>
        <taxon>Sar</taxon>
        <taxon>Stramenopiles</taxon>
        <taxon>Bigyra</taxon>
        <taxon>Labyrinthulomycetes</taxon>
        <taxon>Thraustochytrida</taxon>
        <taxon>Thraustochytriidae</taxon>
        <taxon>Mucochytrium</taxon>
    </lineage>
</organism>
<protein>
    <submittedName>
        <fullName evidence="1">Uncharacterized protein</fullName>
    </submittedName>
</protein>
<dbReference type="EMBL" id="HBHK01006980">
    <property type="protein sequence ID" value="CAD9673287.1"/>
    <property type="molecule type" value="Transcribed_RNA"/>
</dbReference>
<accession>A0A7S2W977</accession>
<gene>
    <name evidence="1" type="ORF">QSP1433_LOCUS4260</name>
</gene>
<proteinExistence type="predicted"/>
<reference evidence="1" key="1">
    <citation type="submission" date="2021-01" db="EMBL/GenBank/DDBJ databases">
        <authorList>
            <person name="Corre E."/>
            <person name="Pelletier E."/>
            <person name="Niang G."/>
            <person name="Scheremetjew M."/>
            <person name="Finn R."/>
            <person name="Kale V."/>
            <person name="Holt S."/>
            <person name="Cochrane G."/>
            <person name="Meng A."/>
            <person name="Brown T."/>
            <person name="Cohen L."/>
        </authorList>
    </citation>
    <scope>NUCLEOTIDE SEQUENCE</scope>
    <source>
        <strain evidence="1">NY070348D</strain>
    </source>
</reference>